<name>A0ABD2YEB5_9GENT</name>
<dbReference type="InterPro" id="IPR001373">
    <property type="entry name" value="Cullin_N"/>
</dbReference>
<keyword evidence="4" id="KW-1185">Reference proteome</keyword>
<protein>
    <recommendedName>
        <fullName evidence="2">Cullin N-terminal domain-containing protein</fullName>
    </recommendedName>
</protein>
<dbReference type="InterPro" id="IPR016159">
    <property type="entry name" value="Cullin_repeat-like_dom_sf"/>
</dbReference>
<comment type="similarity">
    <text evidence="1">Belongs to the cullin family.</text>
</comment>
<reference evidence="3 4" key="1">
    <citation type="submission" date="2024-11" db="EMBL/GenBank/DDBJ databases">
        <title>A near-complete genome assembly of Cinchona calisaya.</title>
        <authorList>
            <person name="Lian D.C."/>
            <person name="Zhao X.W."/>
            <person name="Wei L."/>
        </authorList>
    </citation>
    <scope>NUCLEOTIDE SEQUENCE [LARGE SCALE GENOMIC DNA]</scope>
    <source>
        <tissue evidence="3">Nenye</tissue>
    </source>
</reference>
<sequence>MATEDSTGSFSTLNFEEGWPILQEEAVNKVIDIVEGNHQQQFSSTDYMRLYTVAYNICVSNLAGPDQQKLYDQYQKTFEDYISTRVVPSLRGKKDEILLKELVKRWNNHKTMTRWLSRFLHFLDRYFISKRRLPTLQGTSHLAFYKLVYGEMNDQIRDAVISMIHREREGGEIDQDLVKNVIDIYVEMAEDSMKYYEKDFERAMLEDTARYYSQKASSWIETDSYQNYMLKVEESLKQEKARVNSYLRYRSIYKLTEVLEHQLVTEHASKLEEMKQLDHAAA</sequence>
<accession>A0ABD2YEB5</accession>
<dbReference type="PANTHER" id="PTHR11932">
    <property type="entry name" value="CULLIN"/>
    <property type="match status" value="1"/>
</dbReference>
<dbReference type="SUPFAM" id="SSF74788">
    <property type="entry name" value="Cullin repeat-like"/>
    <property type="match status" value="1"/>
</dbReference>
<dbReference type="EMBL" id="JBJUIK010000013">
    <property type="protein sequence ID" value="KAL3505754.1"/>
    <property type="molecule type" value="Genomic_DNA"/>
</dbReference>
<gene>
    <name evidence="3" type="ORF">ACH5RR_031136</name>
</gene>
<dbReference type="Proteomes" id="UP001630127">
    <property type="component" value="Unassembled WGS sequence"/>
</dbReference>
<evidence type="ECO:0000256" key="1">
    <source>
        <dbReference type="ARBA" id="ARBA00006019"/>
    </source>
</evidence>
<comment type="caution">
    <text evidence="3">The sequence shown here is derived from an EMBL/GenBank/DDBJ whole genome shotgun (WGS) entry which is preliminary data.</text>
</comment>
<dbReference type="Gene3D" id="1.20.1310.10">
    <property type="entry name" value="Cullin Repeats"/>
    <property type="match status" value="2"/>
</dbReference>
<evidence type="ECO:0000259" key="2">
    <source>
        <dbReference type="Pfam" id="PF00888"/>
    </source>
</evidence>
<evidence type="ECO:0000313" key="4">
    <source>
        <dbReference type="Proteomes" id="UP001630127"/>
    </source>
</evidence>
<proteinExistence type="inferred from homology"/>
<organism evidence="3 4">
    <name type="scientific">Cinchona calisaya</name>
    <dbReference type="NCBI Taxonomy" id="153742"/>
    <lineage>
        <taxon>Eukaryota</taxon>
        <taxon>Viridiplantae</taxon>
        <taxon>Streptophyta</taxon>
        <taxon>Embryophyta</taxon>
        <taxon>Tracheophyta</taxon>
        <taxon>Spermatophyta</taxon>
        <taxon>Magnoliopsida</taxon>
        <taxon>eudicotyledons</taxon>
        <taxon>Gunneridae</taxon>
        <taxon>Pentapetalae</taxon>
        <taxon>asterids</taxon>
        <taxon>lamiids</taxon>
        <taxon>Gentianales</taxon>
        <taxon>Rubiaceae</taxon>
        <taxon>Cinchonoideae</taxon>
        <taxon>Cinchoneae</taxon>
        <taxon>Cinchona</taxon>
    </lineage>
</organism>
<evidence type="ECO:0000313" key="3">
    <source>
        <dbReference type="EMBL" id="KAL3505754.1"/>
    </source>
</evidence>
<dbReference type="AlphaFoldDB" id="A0ABD2YEB5"/>
<dbReference type="FunFam" id="1.20.1310.10:FF:000001">
    <property type="entry name" value="Cullin 3"/>
    <property type="match status" value="1"/>
</dbReference>
<dbReference type="Pfam" id="PF00888">
    <property type="entry name" value="Cullin"/>
    <property type="match status" value="1"/>
</dbReference>
<feature type="domain" description="Cullin N-terminal" evidence="2">
    <location>
        <begin position="29"/>
        <end position="277"/>
    </location>
</feature>
<dbReference type="InterPro" id="IPR045093">
    <property type="entry name" value="Cullin"/>
</dbReference>